<dbReference type="PANTHER" id="PTHR41287:SF1">
    <property type="entry name" value="PROTEIN YMFN"/>
    <property type="match status" value="1"/>
</dbReference>
<sequence length="556" mass="61442">MQEDLQPAPSHTIGPTWRRKREGGWWLPERSLGWDIINWLAEYVLQAGGPRAGEAFLPTLEQARFLVWWYAVDERGRFAYRSGVFRRMKGHGKDPLVAAMSLAELCGPVAFDHFDSAGNPVGKPRASAWVQIAAVSQDQTRNTFALFPAMASKKLREEFGVELNKTIIYTKAGGMIEGVTSSPLALEGKRPTFVVLNEIQWWVEANDGHSMFNVIEGNVTKAAYGSARYLAICNAHIPGQDSVGERLYDANQAVSAGQAIDTGLLYDALEAPADTPVSEIPHPDDDPEGHAAGIAALRAGLLVARGDAEWLDIDVIIASILDINNPVSESRRKFLNQVNAAEDSWIAPHEWDRLQSDVTLEAGDRITLGFDGSKGSDHTALVACRIEDGALFPLKVWNPERYPGKEVPRDDVDATVAWAFGRFRVLGFRADVKEFEAYVDSWSRTYGRKLAVKATPGNPVAYDMRGHKKAFALDCERFLDAVLEGEMTHNGAAVLRQHVLNAHRHPTIYDAIAIRKASKDSDRKIDAAVCAVLAFGARQEFLMSKRNRNRTAVVLR</sequence>
<dbReference type="EMBL" id="BAAANN010000002">
    <property type="protein sequence ID" value="GAA1940372.1"/>
    <property type="molecule type" value="Genomic_DNA"/>
</dbReference>
<accession>A0ABP5BDU5</accession>
<reference evidence="2" key="1">
    <citation type="journal article" date="2019" name="Int. J. Syst. Evol. Microbiol.">
        <title>The Global Catalogue of Microorganisms (GCM) 10K type strain sequencing project: providing services to taxonomists for standard genome sequencing and annotation.</title>
        <authorList>
            <consortium name="The Broad Institute Genomics Platform"/>
            <consortium name="The Broad Institute Genome Sequencing Center for Infectious Disease"/>
            <person name="Wu L."/>
            <person name="Ma J."/>
        </authorList>
    </citation>
    <scope>NUCLEOTIDE SEQUENCE [LARGE SCALE GENOMIC DNA]</scope>
    <source>
        <strain evidence="2">JCM 14545</strain>
    </source>
</reference>
<organism evidence="1 2">
    <name type="scientific">Amycolatopsis minnesotensis</name>
    <dbReference type="NCBI Taxonomy" id="337894"/>
    <lineage>
        <taxon>Bacteria</taxon>
        <taxon>Bacillati</taxon>
        <taxon>Actinomycetota</taxon>
        <taxon>Actinomycetes</taxon>
        <taxon>Pseudonocardiales</taxon>
        <taxon>Pseudonocardiaceae</taxon>
        <taxon>Amycolatopsis</taxon>
    </lineage>
</organism>
<name>A0ABP5BDU5_9PSEU</name>
<dbReference type="RefSeq" id="WP_344412775.1">
    <property type="nucleotide sequence ID" value="NZ_BAAANN010000002.1"/>
</dbReference>
<dbReference type="InterPro" id="IPR027417">
    <property type="entry name" value="P-loop_NTPase"/>
</dbReference>
<dbReference type="Gene3D" id="3.40.50.300">
    <property type="entry name" value="P-loop containing nucleotide triphosphate hydrolases"/>
    <property type="match status" value="1"/>
</dbReference>
<comment type="caution">
    <text evidence="1">The sequence shown here is derived from an EMBL/GenBank/DDBJ whole genome shotgun (WGS) entry which is preliminary data.</text>
</comment>
<dbReference type="PANTHER" id="PTHR41287">
    <property type="match status" value="1"/>
</dbReference>
<proteinExistence type="predicted"/>
<keyword evidence="2" id="KW-1185">Reference proteome</keyword>
<evidence type="ECO:0000313" key="1">
    <source>
        <dbReference type="EMBL" id="GAA1940372.1"/>
    </source>
</evidence>
<dbReference type="Proteomes" id="UP001501116">
    <property type="component" value="Unassembled WGS sequence"/>
</dbReference>
<dbReference type="InterPro" id="IPR005021">
    <property type="entry name" value="Terminase_largesu-like"/>
</dbReference>
<protein>
    <submittedName>
        <fullName evidence="1">Terminase</fullName>
    </submittedName>
</protein>
<evidence type="ECO:0000313" key="2">
    <source>
        <dbReference type="Proteomes" id="UP001501116"/>
    </source>
</evidence>
<gene>
    <name evidence="1" type="ORF">GCM10009754_04440</name>
</gene>